<name>A0A3M7TKX6_9BACI</name>
<accession>A0A3M7TKX6</accession>
<gene>
    <name evidence="1" type="ORF">EBO34_18940</name>
</gene>
<comment type="caution">
    <text evidence="1">The sequence shown here is derived from an EMBL/GenBank/DDBJ whole genome shotgun (WGS) entry which is preliminary data.</text>
</comment>
<dbReference type="EMBL" id="RHIB01000004">
    <property type="protein sequence ID" value="RNA66208.1"/>
    <property type="molecule type" value="Genomic_DNA"/>
</dbReference>
<dbReference type="AlphaFoldDB" id="A0A3M7TKX6"/>
<dbReference type="Pfam" id="PF13148">
    <property type="entry name" value="DUF3987"/>
    <property type="match status" value="1"/>
</dbReference>
<proteinExistence type="predicted"/>
<evidence type="ECO:0000313" key="2">
    <source>
        <dbReference type="Proteomes" id="UP000278746"/>
    </source>
</evidence>
<dbReference type="OrthoDB" id="9763644at2"/>
<dbReference type="InterPro" id="IPR025048">
    <property type="entry name" value="DUF3987"/>
</dbReference>
<organism evidence="1 2">
    <name type="scientific">Alteribacter keqinensis</name>
    <dbReference type="NCBI Taxonomy" id="2483800"/>
    <lineage>
        <taxon>Bacteria</taxon>
        <taxon>Bacillati</taxon>
        <taxon>Bacillota</taxon>
        <taxon>Bacilli</taxon>
        <taxon>Bacillales</taxon>
        <taxon>Bacillaceae</taxon>
        <taxon>Alteribacter</taxon>
    </lineage>
</organism>
<evidence type="ECO:0000313" key="1">
    <source>
        <dbReference type="EMBL" id="RNA66208.1"/>
    </source>
</evidence>
<sequence>MNYVNALKELADDNGSLIEWGEPIGFDDYKLPEFNTAIFPEWLGNFVEGVAESTQTPKDASGIAAISILSTILARKYEVKIVDGWIETLNTYTVMALGSANRKSSVLKSFIQPVMEYEREQTQLLKSEVAKQQQWFQAKQKRIEKLEKDYARSNDPQIMDEIFSVREEIETAPIVTLPSFITADSTPEKLADLMAKNNEKISILSAEGAEVFQMMAGRYAKSSNLDIYLKGHSADNVSIDRIGREPIKLHDPTLTIGLFVQPSVVKEIPSTFQDRGLTQRFLYSFPVSKVGYREIEPKGMLETDKTNFDIHINKLLQLGGNTPVHLTLDKEAKSYEVHMRTEIEKMLREDELPEGFKGWIGKLAGQIIRVAGLLHVAEHVGGAIPPDLRIDTLKRADALRGYFIQHAKKAHGVMGVSESDADARYLLKKIKEQNRQVVDYRTIQVLTNKRFKKSDEFKHTLQNLERRGFIQLAKKGKKTIIHVHPDL</sequence>
<dbReference type="Proteomes" id="UP000278746">
    <property type="component" value="Unassembled WGS sequence"/>
</dbReference>
<protein>
    <submittedName>
        <fullName evidence="1">DUF3987 domain-containing protein</fullName>
    </submittedName>
</protein>
<dbReference type="RefSeq" id="WP_122901580.1">
    <property type="nucleotide sequence ID" value="NZ_RHIB01000004.1"/>
</dbReference>
<keyword evidence="2" id="KW-1185">Reference proteome</keyword>
<reference evidence="1 2" key="1">
    <citation type="submission" date="2018-10" db="EMBL/GenBank/DDBJ databases">
        <title>Bacillus Keqinensis sp. nov., a moderately halophilic bacterium isolated from a saline-alkaline lake.</title>
        <authorList>
            <person name="Wang H."/>
        </authorList>
    </citation>
    <scope>NUCLEOTIDE SEQUENCE [LARGE SCALE GENOMIC DNA]</scope>
    <source>
        <strain evidence="1 2">KQ-3</strain>
    </source>
</reference>